<dbReference type="Proteomes" id="UP000008062">
    <property type="component" value="Chromosome 2"/>
</dbReference>
<dbReference type="AlphaFoldDB" id="F9X3E2"/>
<dbReference type="CDD" id="cd11693">
    <property type="entry name" value="HRI1_C_like"/>
    <property type="match status" value="1"/>
</dbReference>
<evidence type="ECO:0000256" key="2">
    <source>
        <dbReference type="ARBA" id="ARBA00004496"/>
    </source>
</evidence>
<evidence type="ECO:0000256" key="1">
    <source>
        <dbReference type="ARBA" id="ARBA00004123"/>
    </source>
</evidence>
<sequence length="247" mass="27351">MAPNISKRHYLRWLPDRIPNEDNTSTIVTTSGGNRFVDLRIFKNPSNGVVFKGGKLFAPLSQLEWGFAGTSSSSLKPGTNGALVTHSKWNHWIDSRTPNAESVQDEGIMQPLPNGDTLETGSMINPATGRKTAYEEKWSDVALQSTGRKDGKVGCVVLQLHNDAEKARGMVVRVGQVCQGIMRVGEKLTVEQWVWSEEESKSTWARRVRMGDLWMPCGLAMEPAKLVMGGKVAFGDYEWEVVELTEA</sequence>
<dbReference type="GO" id="GO:0005634">
    <property type="term" value="C:nucleus"/>
    <property type="evidence" value="ECO:0007669"/>
    <property type="project" value="UniProtKB-SubCell"/>
</dbReference>
<comment type="similarity">
    <text evidence="3">Belongs to the HRI1 family.</text>
</comment>
<accession>F9X3E2</accession>
<dbReference type="EMBL" id="CM001197">
    <property type="protein sequence ID" value="EGP89734.1"/>
    <property type="molecule type" value="Genomic_DNA"/>
</dbReference>
<evidence type="ECO:0000256" key="4">
    <source>
        <dbReference type="ARBA" id="ARBA00017063"/>
    </source>
</evidence>
<dbReference type="CDD" id="cd11692">
    <property type="entry name" value="HRI1_N_like"/>
    <property type="match status" value="1"/>
</dbReference>
<evidence type="ECO:0000256" key="3">
    <source>
        <dbReference type="ARBA" id="ARBA00005229"/>
    </source>
</evidence>
<dbReference type="OMA" id="TVERWEW"/>
<comment type="subcellular location">
    <subcellularLocation>
        <location evidence="2">Cytoplasm</location>
    </subcellularLocation>
    <subcellularLocation>
        <location evidence="1">Nucleus</location>
    </subcellularLocation>
</comment>
<dbReference type="Pfam" id="PF16815">
    <property type="entry name" value="HRI1"/>
    <property type="match status" value="1"/>
</dbReference>
<reference evidence="7 8" key="1">
    <citation type="journal article" date="2011" name="PLoS Genet.">
        <title>Finished genome of the fungal wheat pathogen Mycosphaerella graminicola reveals dispensome structure, chromosome plasticity, and stealth pathogenesis.</title>
        <authorList>
            <person name="Goodwin S.B."/>
            <person name="Ben M'barek S."/>
            <person name="Dhillon B."/>
            <person name="Wittenberg A.H.J."/>
            <person name="Crane C.F."/>
            <person name="Hane J.K."/>
            <person name="Foster A.J."/>
            <person name="Van der Lee T.A.J."/>
            <person name="Grimwood J."/>
            <person name="Aerts A."/>
            <person name="Antoniw J."/>
            <person name="Bailey A."/>
            <person name="Bluhm B."/>
            <person name="Bowler J."/>
            <person name="Bristow J."/>
            <person name="van der Burgt A."/>
            <person name="Canto-Canche B."/>
            <person name="Churchill A.C.L."/>
            <person name="Conde-Ferraez L."/>
            <person name="Cools H.J."/>
            <person name="Coutinho P.M."/>
            <person name="Csukai M."/>
            <person name="Dehal P."/>
            <person name="De Wit P."/>
            <person name="Donzelli B."/>
            <person name="van de Geest H.C."/>
            <person name="van Ham R.C.H.J."/>
            <person name="Hammond-Kosack K.E."/>
            <person name="Henrissat B."/>
            <person name="Kilian A."/>
            <person name="Kobayashi A.K."/>
            <person name="Koopmann E."/>
            <person name="Kourmpetis Y."/>
            <person name="Kuzniar A."/>
            <person name="Lindquist E."/>
            <person name="Lombard V."/>
            <person name="Maliepaard C."/>
            <person name="Martins N."/>
            <person name="Mehrabi R."/>
            <person name="Nap J.P.H."/>
            <person name="Ponomarenko A."/>
            <person name="Rudd J.J."/>
            <person name="Salamov A."/>
            <person name="Schmutz J."/>
            <person name="Schouten H.J."/>
            <person name="Shapiro H."/>
            <person name="Stergiopoulos I."/>
            <person name="Torriani S.F.F."/>
            <person name="Tu H."/>
            <person name="de Vries R.P."/>
            <person name="Waalwijk C."/>
            <person name="Ware S.B."/>
            <person name="Wiebenga A."/>
            <person name="Zwiers L.-H."/>
            <person name="Oliver R.P."/>
            <person name="Grigoriev I.V."/>
            <person name="Kema G.H.J."/>
        </authorList>
    </citation>
    <scope>NUCLEOTIDE SEQUENCE [LARGE SCALE GENOMIC DNA]</scope>
    <source>
        <strain evidence="8">CBS 115943 / IPO323</strain>
    </source>
</reference>
<gene>
    <name evidence="7" type="ORF">MYCGRDRAFT_35421</name>
</gene>
<dbReference type="GeneID" id="13395943"/>
<dbReference type="GO" id="GO:0005737">
    <property type="term" value="C:cytoplasm"/>
    <property type="evidence" value="ECO:0007669"/>
    <property type="project" value="UniProtKB-SubCell"/>
</dbReference>
<keyword evidence="5" id="KW-0963">Cytoplasm</keyword>
<dbReference type="OrthoDB" id="4045395at2759"/>
<dbReference type="RefSeq" id="XP_003854758.1">
    <property type="nucleotide sequence ID" value="XM_003854710.1"/>
</dbReference>
<evidence type="ECO:0000313" key="7">
    <source>
        <dbReference type="EMBL" id="EGP89734.1"/>
    </source>
</evidence>
<dbReference type="InterPro" id="IPR038744">
    <property type="entry name" value="Hri1_N"/>
</dbReference>
<evidence type="ECO:0000256" key="6">
    <source>
        <dbReference type="ARBA" id="ARBA00023242"/>
    </source>
</evidence>
<name>F9X3E2_ZYMTI</name>
<dbReference type="InterPro" id="IPR031818">
    <property type="entry name" value="Hri1"/>
</dbReference>
<proteinExistence type="inferred from homology"/>
<dbReference type="Gene3D" id="2.40.128.320">
    <property type="entry name" value="Protein HRI1, N-terminal domain"/>
    <property type="match status" value="1"/>
</dbReference>
<dbReference type="HOGENOM" id="CLU_060351_1_0_1"/>
<dbReference type="InParanoid" id="F9X3E2"/>
<protein>
    <recommendedName>
        <fullName evidence="4">Protein HRI1</fullName>
    </recommendedName>
</protein>
<dbReference type="KEGG" id="ztr:MYCGRDRAFT_35421"/>
<evidence type="ECO:0000313" key="8">
    <source>
        <dbReference type="Proteomes" id="UP000008062"/>
    </source>
</evidence>
<keyword evidence="6" id="KW-0539">Nucleus</keyword>
<keyword evidence="8" id="KW-1185">Reference proteome</keyword>
<dbReference type="InterPro" id="IPR043047">
    <property type="entry name" value="Hri1_N_sf"/>
</dbReference>
<evidence type="ECO:0000256" key="5">
    <source>
        <dbReference type="ARBA" id="ARBA00022490"/>
    </source>
</evidence>
<dbReference type="eggNOG" id="ENOG502S8GG">
    <property type="taxonomic scope" value="Eukaryota"/>
</dbReference>
<dbReference type="Gene3D" id="2.40.128.310">
    <property type="entry name" value="Protein HRI1, C-terminal domain"/>
    <property type="match status" value="1"/>
</dbReference>
<organism evidence="7 8">
    <name type="scientific">Zymoseptoria tritici (strain CBS 115943 / IPO323)</name>
    <name type="common">Speckled leaf blotch fungus</name>
    <name type="synonym">Septoria tritici</name>
    <dbReference type="NCBI Taxonomy" id="336722"/>
    <lineage>
        <taxon>Eukaryota</taxon>
        <taxon>Fungi</taxon>
        <taxon>Dikarya</taxon>
        <taxon>Ascomycota</taxon>
        <taxon>Pezizomycotina</taxon>
        <taxon>Dothideomycetes</taxon>
        <taxon>Dothideomycetidae</taxon>
        <taxon>Mycosphaerellales</taxon>
        <taxon>Mycosphaerellaceae</taxon>
        <taxon>Zymoseptoria</taxon>
    </lineage>
</organism>